<dbReference type="Proteomes" id="UP000183120">
    <property type="component" value="Unassembled WGS sequence"/>
</dbReference>
<protein>
    <submittedName>
        <fullName evidence="1">Uncharacterized protein</fullName>
    </submittedName>
</protein>
<proteinExistence type="predicted"/>
<dbReference type="SUPFAM" id="SSF46785">
    <property type="entry name" value="Winged helix' DNA-binding domain"/>
    <property type="match status" value="1"/>
</dbReference>
<name>A0A1J4TRU0_9BACT</name>
<evidence type="ECO:0000313" key="1">
    <source>
        <dbReference type="EMBL" id="OIO12839.1"/>
    </source>
</evidence>
<accession>A0A1J4TRU0</accession>
<organism evidence="1 2">
    <name type="scientific">Candidatus Gottesmanbacteria bacterium CG1_02_37_22</name>
    <dbReference type="NCBI Taxonomy" id="1805209"/>
    <lineage>
        <taxon>Bacteria</taxon>
        <taxon>Candidatus Gottesmaniibacteriota</taxon>
    </lineage>
</organism>
<dbReference type="Gene3D" id="1.10.10.10">
    <property type="entry name" value="Winged helix-like DNA-binding domain superfamily/Winged helix DNA-binding domain"/>
    <property type="match status" value="1"/>
</dbReference>
<comment type="caution">
    <text evidence="1">The sequence shown here is derived from an EMBL/GenBank/DDBJ whole genome shotgun (WGS) entry which is preliminary data.</text>
</comment>
<reference evidence="1 2" key="1">
    <citation type="journal article" date="2016" name="Environ. Microbiol.">
        <title>Genomic resolution of a cold subsurface aquifer community provides metabolic insights for novel microbes adapted to high CO concentrations.</title>
        <authorList>
            <person name="Probst A.J."/>
            <person name="Castelle C.J."/>
            <person name="Singh A."/>
            <person name="Brown C.T."/>
            <person name="Anantharaman K."/>
            <person name="Sharon I."/>
            <person name="Hug L.A."/>
            <person name="Burstein D."/>
            <person name="Emerson J.B."/>
            <person name="Thomas B.C."/>
            <person name="Banfield J.F."/>
        </authorList>
    </citation>
    <scope>NUCLEOTIDE SEQUENCE [LARGE SCALE GENOMIC DNA]</scope>
    <source>
        <strain evidence="1">CG1_02_37_22</strain>
    </source>
</reference>
<sequence length="166" mass="18577">MKINKNWYVKIQQAEVEQFTLGEHIERLIYEAIKSYCGNGKLNVGLSIRDIAKRATLSYSTVFRHLPNLLNKNIIKIVGQNKRLGGTVNVYQVLLTETLSVADNQESVAGSKESVADSGTKLPQLNNLIKKENIFNDITYEEIFPSEEKMSNEVSQKIFAALGGSL</sequence>
<evidence type="ECO:0000313" key="2">
    <source>
        <dbReference type="Proteomes" id="UP000183120"/>
    </source>
</evidence>
<dbReference type="EMBL" id="MNUY01000077">
    <property type="protein sequence ID" value="OIO12839.1"/>
    <property type="molecule type" value="Genomic_DNA"/>
</dbReference>
<dbReference type="InterPro" id="IPR036388">
    <property type="entry name" value="WH-like_DNA-bd_sf"/>
</dbReference>
<dbReference type="AlphaFoldDB" id="A0A1J4TRU0"/>
<dbReference type="STRING" id="1805209.AUJ73_04900"/>
<dbReference type="InterPro" id="IPR036390">
    <property type="entry name" value="WH_DNA-bd_sf"/>
</dbReference>
<gene>
    <name evidence="1" type="ORF">AUJ73_04900</name>
</gene>